<accession>A0A9P6U3W0</accession>
<reference evidence="2" key="1">
    <citation type="journal article" date="2020" name="Fungal Divers.">
        <title>Resolving the Mortierellaceae phylogeny through synthesis of multi-gene phylogenetics and phylogenomics.</title>
        <authorList>
            <person name="Vandepol N."/>
            <person name="Liber J."/>
            <person name="Desiro A."/>
            <person name="Na H."/>
            <person name="Kennedy M."/>
            <person name="Barry K."/>
            <person name="Grigoriev I.V."/>
            <person name="Miller A.N."/>
            <person name="O'Donnell K."/>
            <person name="Stajich J.E."/>
            <person name="Bonito G."/>
        </authorList>
    </citation>
    <scope>NUCLEOTIDE SEQUENCE</scope>
    <source>
        <strain evidence="2">BC1065</strain>
    </source>
</reference>
<feature type="compositionally biased region" description="Polar residues" evidence="1">
    <location>
        <begin position="228"/>
        <end position="240"/>
    </location>
</feature>
<feature type="region of interest" description="Disordered" evidence="1">
    <location>
        <begin position="690"/>
        <end position="728"/>
    </location>
</feature>
<feature type="compositionally biased region" description="Polar residues" evidence="1">
    <location>
        <begin position="295"/>
        <end position="311"/>
    </location>
</feature>
<feature type="region of interest" description="Disordered" evidence="1">
    <location>
        <begin position="286"/>
        <end position="325"/>
    </location>
</feature>
<keyword evidence="3" id="KW-1185">Reference proteome</keyword>
<feature type="compositionally biased region" description="Low complexity" evidence="1">
    <location>
        <begin position="795"/>
        <end position="821"/>
    </location>
</feature>
<feature type="region of interest" description="Disordered" evidence="1">
    <location>
        <begin position="851"/>
        <end position="883"/>
    </location>
</feature>
<name>A0A9P6U3W0_9FUNG</name>
<proteinExistence type="predicted"/>
<feature type="region of interest" description="Disordered" evidence="1">
    <location>
        <begin position="377"/>
        <end position="405"/>
    </location>
</feature>
<feature type="region of interest" description="Disordered" evidence="1">
    <location>
        <begin position="223"/>
        <end position="259"/>
    </location>
</feature>
<feature type="compositionally biased region" description="Basic and acidic residues" evidence="1">
    <location>
        <begin position="111"/>
        <end position="130"/>
    </location>
</feature>
<evidence type="ECO:0000256" key="1">
    <source>
        <dbReference type="SAM" id="MobiDB-lite"/>
    </source>
</evidence>
<protein>
    <submittedName>
        <fullName evidence="2">Uncharacterized protein</fullName>
    </submittedName>
</protein>
<dbReference type="EMBL" id="JAAAJB010000335">
    <property type="protein sequence ID" value="KAG0258147.1"/>
    <property type="molecule type" value="Genomic_DNA"/>
</dbReference>
<sequence length="926" mass="102103">MAMRSLASGGILPKQPSSFSNSFLSTHNDNVASASSSAAPVAALESKSTPRNPTVEDLLLNASERRKQRGTPAAESFRWSGLVPESRSSLSSDANNSHIQGLSHSQRRRNRDHDNDHKAAKVETLRHTVDRPPFPTFNCDQRLSSLSSNPNPEDLLSNLDVATFAQMLKAAAEISRFLPAARDDENRIAHLWQTQRMLEGRVNATTNPAWSAHHAARYQYDPPWFSPRNASPDQSPSSSVLAAEVHPQQQQQQQPEPSALRMCHATDQDGVHRLFGFVDTLSEQADSVSERSDASDSLPSYSNAKVSYRTQSSSSPSSPGREIPSTNVKEHWETALGAASDHFLKKLAAARQEREMFDAVARQATAAYRTYLGTTANTAGSTSEGSNHSHEEHPAPSASVEDKGHVPDRYARHSSIIFRSSMKGYEVKYNPKLFYYHDAHGHAWNHYGTLIPGVIGAPLSVEDQARMAELDLMRSEDGLKFFYNRRSYCSVEPAVMEIFGTSTAKMNIDGTPRQPLDEDEDSVEQGEKKSTNIAGDDNKAEEDEEPLEQHHRRYLAPQLLLATDDEPPFLQTSKNNDSLKPALGNRENLFPVVNPPTTVEESVFAERPCPLGLSKTAAAAVTAAAASAAQNLQITPVPASLNGDGSNSHSQAGSLPHLPQWHPTLLTSSISSSVENLALSSWYRIGRANTQSSCPPHEQQVQPEQQRQQEQNIQGHCHTHATPQAECPWPAPWQQQLWEEQHQQFLQQSFQQSFQQYWDQHWQGFQQQCLQALLLHVEGQGRHQLPPRSSPPPESSLAPSAPAKPASPSLAPQATTTQTAQRLVADSTDGSTGIAENDGSSAQHALYTLFPSPPAKTTATEGRPNYHLDDRRQQPTPDSNDHRTFLPFYVLTIPADTWYHQPVLVDSEESMQHALQQVAGWAAGRK</sequence>
<dbReference type="AlphaFoldDB" id="A0A9P6U3W0"/>
<feature type="compositionally biased region" description="Basic and acidic residues" evidence="1">
    <location>
        <begin position="864"/>
        <end position="883"/>
    </location>
</feature>
<gene>
    <name evidence="2" type="ORF">DFQ27_004780</name>
</gene>
<evidence type="ECO:0000313" key="3">
    <source>
        <dbReference type="Proteomes" id="UP000807716"/>
    </source>
</evidence>
<evidence type="ECO:0000313" key="2">
    <source>
        <dbReference type="EMBL" id="KAG0258147.1"/>
    </source>
</evidence>
<feature type="region of interest" description="Disordered" evidence="1">
    <location>
        <begin position="42"/>
        <end position="136"/>
    </location>
</feature>
<feature type="compositionally biased region" description="Basic and acidic residues" evidence="1">
    <location>
        <begin position="387"/>
        <end position="405"/>
    </location>
</feature>
<comment type="caution">
    <text evidence="2">The sequence shown here is derived from an EMBL/GenBank/DDBJ whole genome shotgun (WGS) entry which is preliminary data.</text>
</comment>
<organism evidence="2 3">
    <name type="scientific">Actinomortierella ambigua</name>
    <dbReference type="NCBI Taxonomy" id="1343610"/>
    <lineage>
        <taxon>Eukaryota</taxon>
        <taxon>Fungi</taxon>
        <taxon>Fungi incertae sedis</taxon>
        <taxon>Mucoromycota</taxon>
        <taxon>Mortierellomycotina</taxon>
        <taxon>Mortierellomycetes</taxon>
        <taxon>Mortierellales</taxon>
        <taxon>Mortierellaceae</taxon>
        <taxon>Actinomortierella</taxon>
    </lineage>
</organism>
<feature type="compositionally biased region" description="Low complexity" evidence="1">
    <location>
        <begin position="86"/>
        <end position="97"/>
    </location>
</feature>
<feature type="region of interest" description="Disordered" evidence="1">
    <location>
        <begin position="506"/>
        <end position="550"/>
    </location>
</feature>
<feature type="region of interest" description="Disordered" evidence="1">
    <location>
        <begin position="781"/>
        <end position="821"/>
    </location>
</feature>
<feature type="compositionally biased region" description="Polar residues" evidence="1">
    <location>
        <begin position="377"/>
        <end position="386"/>
    </location>
</feature>
<dbReference type="Proteomes" id="UP000807716">
    <property type="component" value="Unassembled WGS sequence"/>
</dbReference>
<feature type="compositionally biased region" description="Low complexity" evidence="1">
    <location>
        <begin position="695"/>
        <end position="714"/>
    </location>
</feature>